<dbReference type="RefSeq" id="WP_370396823.1">
    <property type="nucleotide sequence ID" value="NZ_JALBUT010000004.1"/>
</dbReference>
<dbReference type="InterPro" id="IPR001865">
    <property type="entry name" value="Ribosomal_uS2"/>
</dbReference>
<comment type="similarity">
    <text evidence="1 5">Belongs to the universal ribosomal protein uS2 family.</text>
</comment>
<dbReference type="Pfam" id="PF00318">
    <property type="entry name" value="Ribosomal_S2"/>
    <property type="match status" value="1"/>
</dbReference>
<dbReference type="CDD" id="cd01425">
    <property type="entry name" value="RPS2"/>
    <property type="match status" value="1"/>
</dbReference>
<dbReference type="NCBIfam" id="TIGR01011">
    <property type="entry name" value="rpsB_bact"/>
    <property type="match status" value="1"/>
</dbReference>
<evidence type="ECO:0000256" key="3">
    <source>
        <dbReference type="ARBA" id="ARBA00023274"/>
    </source>
</evidence>
<dbReference type="SUPFAM" id="SSF52313">
    <property type="entry name" value="Ribosomal protein S2"/>
    <property type="match status" value="1"/>
</dbReference>
<evidence type="ECO:0000256" key="4">
    <source>
        <dbReference type="ARBA" id="ARBA00035256"/>
    </source>
</evidence>
<dbReference type="InterPro" id="IPR005706">
    <property type="entry name" value="Ribosomal_uS2_bac/mit/plastid"/>
</dbReference>
<dbReference type="HAMAP" id="MF_00291_B">
    <property type="entry name" value="Ribosomal_uS2_B"/>
    <property type="match status" value="1"/>
</dbReference>
<dbReference type="Proteomes" id="UP001275932">
    <property type="component" value="Unassembled WGS sequence"/>
</dbReference>
<dbReference type="Gene3D" id="1.10.287.610">
    <property type="entry name" value="Helix hairpin bin"/>
    <property type="match status" value="1"/>
</dbReference>
<reference evidence="6 7" key="1">
    <citation type="submission" date="2022-03" db="EMBL/GenBank/DDBJ databases">
        <title>Novel taxa within the pig intestine.</title>
        <authorList>
            <person name="Wylensek D."/>
            <person name="Bishof K."/>
            <person name="Afrizal A."/>
            <person name="Clavel T."/>
        </authorList>
    </citation>
    <scope>NUCLEOTIDE SEQUENCE [LARGE SCALE GENOMIC DNA]</scope>
    <source>
        <strain evidence="6 7">CLA-KB-P66</strain>
    </source>
</reference>
<dbReference type="PANTHER" id="PTHR12534">
    <property type="entry name" value="30S RIBOSOMAL PROTEIN S2 PROKARYOTIC AND ORGANELLAR"/>
    <property type="match status" value="1"/>
</dbReference>
<keyword evidence="7" id="KW-1185">Reference proteome</keyword>
<gene>
    <name evidence="5 6" type="primary">rpsB</name>
    <name evidence="6" type="ORF">MOX91_04170</name>
</gene>
<dbReference type="PANTHER" id="PTHR12534:SF0">
    <property type="entry name" value="SMALL RIBOSOMAL SUBUNIT PROTEIN US2M"/>
    <property type="match status" value="1"/>
</dbReference>
<keyword evidence="3 5" id="KW-0687">Ribonucleoprotein</keyword>
<evidence type="ECO:0000256" key="2">
    <source>
        <dbReference type="ARBA" id="ARBA00022980"/>
    </source>
</evidence>
<dbReference type="InterPro" id="IPR023591">
    <property type="entry name" value="Ribosomal_uS2_flav_dom_sf"/>
</dbReference>
<evidence type="ECO:0000313" key="7">
    <source>
        <dbReference type="Proteomes" id="UP001275932"/>
    </source>
</evidence>
<keyword evidence="2 5" id="KW-0689">Ribosomal protein</keyword>
<evidence type="ECO:0000256" key="5">
    <source>
        <dbReference type="HAMAP-Rule" id="MF_00291"/>
    </source>
</evidence>
<protein>
    <recommendedName>
        <fullName evidence="4 5">Small ribosomal subunit protein uS2</fullName>
    </recommendedName>
</protein>
<organism evidence="6 7">
    <name type="scientific">Intestinicryptomonas porci</name>
    <dbReference type="NCBI Taxonomy" id="2926320"/>
    <lineage>
        <taxon>Bacteria</taxon>
        <taxon>Pseudomonadati</taxon>
        <taxon>Verrucomicrobiota</taxon>
        <taxon>Opitutia</taxon>
        <taxon>Opitutales</taxon>
        <taxon>Intestinicryptomonaceae</taxon>
        <taxon>Intestinicryptomonas</taxon>
    </lineage>
</organism>
<proteinExistence type="inferred from homology"/>
<dbReference type="Gene3D" id="3.40.50.10490">
    <property type="entry name" value="Glucose-6-phosphate isomerase like protein, domain 1"/>
    <property type="match status" value="1"/>
</dbReference>
<dbReference type="EMBL" id="JALBUT010000004">
    <property type="protein sequence ID" value="MDX8415376.1"/>
    <property type="molecule type" value="Genomic_DNA"/>
</dbReference>
<dbReference type="PRINTS" id="PR00395">
    <property type="entry name" value="RIBOSOMALS2"/>
</dbReference>
<dbReference type="PROSITE" id="PS00962">
    <property type="entry name" value="RIBOSOMAL_S2_1"/>
    <property type="match status" value="1"/>
</dbReference>
<dbReference type="InterPro" id="IPR018130">
    <property type="entry name" value="Ribosomal_uS2_CS"/>
</dbReference>
<comment type="caution">
    <text evidence="6">The sequence shown here is derived from an EMBL/GenBank/DDBJ whole genome shotgun (WGS) entry which is preliminary data.</text>
</comment>
<evidence type="ECO:0000313" key="6">
    <source>
        <dbReference type="EMBL" id="MDX8415376.1"/>
    </source>
</evidence>
<dbReference type="GO" id="GO:0005840">
    <property type="term" value="C:ribosome"/>
    <property type="evidence" value="ECO:0007669"/>
    <property type="project" value="UniProtKB-KW"/>
</dbReference>
<name>A0ABU4WH42_9BACT</name>
<accession>A0ABU4WH42</accession>
<evidence type="ECO:0000256" key="1">
    <source>
        <dbReference type="ARBA" id="ARBA00006242"/>
    </source>
</evidence>
<sequence length="264" mass="29422">MNITVKDLMDAGVHFGHQTRRWNPRSKPYVYDHRSGVSIINLEKTYEQLEKAVKVIEDIVADGKDIMFIGTKRQAQEILREAASMCNMPFCVNRWLGGTLTNFETILTSLKKYRRFLDMEANGEMDKLYAKEAAAIRREMSRMNRNFEGIKDISKLPGVAFVVDVKTEEIAVAECRKLGIPVVALVDTNSDPTSVDYPIPGNDDAVKSIRLITEVLVEAVQAGLNRRTVQVKAPRAVAGGKAVVSAQPEVTIAADIDVQKIENE</sequence>